<keyword evidence="4" id="KW-1185">Reference proteome</keyword>
<evidence type="ECO:0000259" key="2">
    <source>
        <dbReference type="Pfam" id="PF04784"/>
    </source>
</evidence>
<reference evidence="3 4" key="1">
    <citation type="submission" date="2019-09" db="EMBL/GenBank/DDBJ databases">
        <title>Wenzhouxiangella sp. Genome sequencing and assembly.</title>
        <authorList>
            <person name="Zhang R."/>
        </authorList>
    </citation>
    <scope>NUCLEOTIDE SEQUENCE [LARGE SCALE GENOMIC DNA]</scope>
    <source>
        <strain evidence="3 4">W260</strain>
    </source>
</reference>
<organism evidence="3 4">
    <name type="scientific">Marinihelvus fidelis</name>
    <dbReference type="NCBI Taxonomy" id="2613842"/>
    <lineage>
        <taxon>Bacteria</taxon>
        <taxon>Pseudomonadati</taxon>
        <taxon>Pseudomonadota</taxon>
        <taxon>Gammaproteobacteria</taxon>
        <taxon>Chromatiales</taxon>
        <taxon>Wenzhouxiangellaceae</taxon>
        <taxon>Marinihelvus</taxon>
    </lineage>
</organism>
<dbReference type="AlphaFoldDB" id="A0A5N0T504"/>
<gene>
    <name evidence="3" type="ORF">F3N42_15325</name>
</gene>
<sequence length="402" mass="44590">MNIRTRLTTLISVAGLLLSTFATQAAVPEPFQGHDPNSVFRIQYADVDAILGTMVLDVGRSTREVAAPAQSNTGTRVKNKIKRSTAKEGNRFFFEEFEDNERYRELLHDVRVALEALPAQIPLDAFSRKEQLAYWLNLYNVVLLDELVQIYPEKDLKKELNGRKSILDQKVVTVADQPLSLNDIKGILKANYDNDPMIMYGLFQGVIGGPNIRKKAYTADTVEYALRDNAVEFINSNRGTYTRNGDFEVSTLYEQNSDLFPNFNADLKAHLMNFIQGQERSDLQTASKLDPDIDDWTVADVYGTFRNVTGSFSTSQAALMDAVIGTQPDGEGGTVVTNASANYSAILAKAPTTSNFTPEVQDLIRSITANEAAEMLVREGRVTVEELGTRPADTPSENPNEN</sequence>
<keyword evidence="1" id="KW-0732">Signal</keyword>
<proteinExistence type="predicted"/>
<protein>
    <submittedName>
        <fullName evidence="3">DUF547 domain-containing protein</fullName>
    </submittedName>
</protein>
<dbReference type="InterPro" id="IPR006869">
    <property type="entry name" value="DUF547"/>
</dbReference>
<dbReference type="EMBL" id="VYXP01000014">
    <property type="protein sequence ID" value="KAA9129564.1"/>
    <property type="molecule type" value="Genomic_DNA"/>
</dbReference>
<dbReference type="Pfam" id="PF04784">
    <property type="entry name" value="DUF547"/>
    <property type="match status" value="1"/>
</dbReference>
<evidence type="ECO:0000313" key="4">
    <source>
        <dbReference type="Proteomes" id="UP000325372"/>
    </source>
</evidence>
<dbReference type="Proteomes" id="UP000325372">
    <property type="component" value="Unassembled WGS sequence"/>
</dbReference>
<evidence type="ECO:0000313" key="3">
    <source>
        <dbReference type="EMBL" id="KAA9129564.1"/>
    </source>
</evidence>
<feature type="domain" description="DUF547" evidence="2">
    <location>
        <begin position="124"/>
        <end position="234"/>
    </location>
</feature>
<feature type="signal peptide" evidence="1">
    <location>
        <begin position="1"/>
        <end position="25"/>
    </location>
</feature>
<dbReference type="RefSeq" id="WP_150865776.1">
    <property type="nucleotide sequence ID" value="NZ_VYXP01000014.1"/>
</dbReference>
<name>A0A5N0T504_9GAMM</name>
<feature type="chain" id="PRO_5024364299" evidence="1">
    <location>
        <begin position="26"/>
        <end position="402"/>
    </location>
</feature>
<comment type="caution">
    <text evidence="3">The sequence shown here is derived from an EMBL/GenBank/DDBJ whole genome shotgun (WGS) entry which is preliminary data.</text>
</comment>
<accession>A0A5N0T504</accession>
<evidence type="ECO:0000256" key="1">
    <source>
        <dbReference type="SAM" id="SignalP"/>
    </source>
</evidence>